<keyword evidence="1" id="KW-0479">Metal-binding</keyword>
<dbReference type="InterPro" id="IPR001878">
    <property type="entry name" value="Znf_CCHC"/>
</dbReference>
<dbReference type="EMBL" id="BKCJ010005426">
    <property type="protein sequence ID" value="GEU66679.1"/>
    <property type="molecule type" value="Genomic_DNA"/>
</dbReference>
<keyword evidence="1" id="KW-0863">Zinc-finger</keyword>
<dbReference type="SUPFAM" id="SSF57756">
    <property type="entry name" value="Retrovirus zinc finger-like domains"/>
    <property type="match status" value="1"/>
</dbReference>
<dbReference type="InterPro" id="IPR036875">
    <property type="entry name" value="Znf_CCHC_sf"/>
</dbReference>
<name>A0A6L2LZU8_TANCI</name>
<organism evidence="3">
    <name type="scientific">Tanacetum cinerariifolium</name>
    <name type="common">Dalmatian daisy</name>
    <name type="synonym">Chrysanthemum cinerariifolium</name>
    <dbReference type="NCBI Taxonomy" id="118510"/>
    <lineage>
        <taxon>Eukaryota</taxon>
        <taxon>Viridiplantae</taxon>
        <taxon>Streptophyta</taxon>
        <taxon>Embryophyta</taxon>
        <taxon>Tracheophyta</taxon>
        <taxon>Spermatophyta</taxon>
        <taxon>Magnoliopsida</taxon>
        <taxon>eudicotyledons</taxon>
        <taxon>Gunneridae</taxon>
        <taxon>Pentapetalae</taxon>
        <taxon>asterids</taxon>
        <taxon>campanulids</taxon>
        <taxon>Asterales</taxon>
        <taxon>Asteraceae</taxon>
        <taxon>Asteroideae</taxon>
        <taxon>Anthemideae</taxon>
        <taxon>Anthemidinae</taxon>
        <taxon>Tanacetum</taxon>
    </lineage>
</organism>
<protein>
    <submittedName>
        <fullName evidence="3">Ribonuclease H-like domain-containing protein</fullName>
    </submittedName>
</protein>
<dbReference type="AlphaFoldDB" id="A0A6L2LZU8"/>
<proteinExistence type="predicted"/>
<dbReference type="GO" id="GO:0008270">
    <property type="term" value="F:zinc ion binding"/>
    <property type="evidence" value="ECO:0007669"/>
    <property type="project" value="UniProtKB-KW"/>
</dbReference>
<dbReference type="Gene3D" id="4.10.60.10">
    <property type="entry name" value="Zinc finger, CCHC-type"/>
    <property type="match status" value="1"/>
</dbReference>
<dbReference type="PROSITE" id="PS50158">
    <property type="entry name" value="ZF_CCHC"/>
    <property type="match status" value="1"/>
</dbReference>
<keyword evidence="1" id="KW-0862">Zinc</keyword>
<evidence type="ECO:0000256" key="1">
    <source>
        <dbReference type="PROSITE-ProRule" id="PRU00047"/>
    </source>
</evidence>
<reference evidence="3" key="1">
    <citation type="journal article" date="2019" name="Sci. Rep.">
        <title>Draft genome of Tanacetum cinerariifolium, the natural source of mosquito coil.</title>
        <authorList>
            <person name="Yamashiro T."/>
            <person name="Shiraishi A."/>
            <person name="Satake H."/>
            <person name="Nakayama K."/>
        </authorList>
    </citation>
    <scope>NUCLEOTIDE SEQUENCE</scope>
</reference>
<sequence>MVSSVELPILKKGRIHPLDHKDGAVSGSNKVILHVQMTKDEAGNEVEVPPVTAQQILARTRERKAKSTLLMAIPDEHLARFHRIKDAKTLWAAIKTRFGGNVESKKMQKNVVMLSMRVKRFYKKTRKKLKFNGKEPVGFDKTKVECFNCHRRWHFARDCRSARNSENMSRDAGNVGYKGRYNCKRSAKEEDENAFVVQDGLGTYDWSYQVEDEATDFALMAFTSNPSSSSSTNFEFNEKEVLVVKEEEVTEIVFDNCSSDEENSLVNDRFKKGKGYHAVPLLSLGTICLLNLIYHL</sequence>
<accession>A0A6L2LZU8</accession>
<gene>
    <name evidence="3" type="ORF">Tci_038657</name>
</gene>
<comment type="caution">
    <text evidence="3">The sequence shown here is derived from an EMBL/GenBank/DDBJ whole genome shotgun (WGS) entry which is preliminary data.</text>
</comment>
<feature type="domain" description="CCHC-type" evidence="2">
    <location>
        <begin position="146"/>
        <end position="161"/>
    </location>
</feature>
<evidence type="ECO:0000259" key="2">
    <source>
        <dbReference type="PROSITE" id="PS50158"/>
    </source>
</evidence>
<evidence type="ECO:0000313" key="3">
    <source>
        <dbReference type="EMBL" id="GEU66679.1"/>
    </source>
</evidence>
<dbReference type="GO" id="GO:0003676">
    <property type="term" value="F:nucleic acid binding"/>
    <property type="evidence" value="ECO:0007669"/>
    <property type="project" value="InterPro"/>
</dbReference>